<organism evidence="1 2">
    <name type="scientific">Octopus vulgaris</name>
    <name type="common">Common octopus</name>
    <dbReference type="NCBI Taxonomy" id="6645"/>
    <lineage>
        <taxon>Eukaryota</taxon>
        <taxon>Metazoa</taxon>
        <taxon>Spiralia</taxon>
        <taxon>Lophotrochozoa</taxon>
        <taxon>Mollusca</taxon>
        <taxon>Cephalopoda</taxon>
        <taxon>Coleoidea</taxon>
        <taxon>Octopodiformes</taxon>
        <taxon>Octopoda</taxon>
        <taxon>Incirrata</taxon>
        <taxon>Octopodidae</taxon>
        <taxon>Octopus</taxon>
    </lineage>
</organism>
<gene>
    <name evidence="1" type="ORF">OCTVUL_1B014639</name>
</gene>
<evidence type="ECO:0000313" key="1">
    <source>
        <dbReference type="EMBL" id="CAI9731636.1"/>
    </source>
</evidence>
<dbReference type="Proteomes" id="UP001162480">
    <property type="component" value="Chromosome 13"/>
</dbReference>
<dbReference type="EMBL" id="OX597826">
    <property type="protein sequence ID" value="CAI9731636.1"/>
    <property type="molecule type" value="Genomic_DNA"/>
</dbReference>
<dbReference type="AlphaFoldDB" id="A0AA36BDK9"/>
<proteinExistence type="predicted"/>
<evidence type="ECO:0000313" key="2">
    <source>
        <dbReference type="Proteomes" id="UP001162480"/>
    </source>
</evidence>
<accession>A0AA36BDK9</accession>
<reference evidence="1" key="1">
    <citation type="submission" date="2023-08" db="EMBL/GenBank/DDBJ databases">
        <authorList>
            <person name="Alioto T."/>
            <person name="Alioto T."/>
            <person name="Gomez Garrido J."/>
        </authorList>
    </citation>
    <scope>NUCLEOTIDE SEQUENCE</scope>
</reference>
<keyword evidence="2" id="KW-1185">Reference proteome</keyword>
<name>A0AA36BDK9_OCTVU</name>
<protein>
    <submittedName>
        <fullName evidence="1">Uncharacterized protein</fullName>
    </submittedName>
</protein>
<sequence>MSKFKISIIYTHTHTCTHTHACTQHMHSHRVSAADEEVSTLLAISATQFQSLLKLFDLTTYNNVLWKNLEGWNIPFTPTLKTYGLVPSQKKLYASVQQQFINTIFTSLEPPIGYFQF</sequence>